<dbReference type="RefSeq" id="XP_007779805.1">
    <property type="nucleotide sequence ID" value="XM_007781615.1"/>
</dbReference>
<evidence type="ECO:0000256" key="5">
    <source>
        <dbReference type="ARBA" id="ARBA00022792"/>
    </source>
</evidence>
<feature type="region of interest" description="Disordered" evidence="13">
    <location>
        <begin position="362"/>
        <end position="384"/>
    </location>
</feature>
<dbReference type="SUPFAM" id="SSF69593">
    <property type="entry name" value="Glycerol-3-phosphate (1)-acyltransferase"/>
    <property type="match status" value="1"/>
</dbReference>
<organism evidence="15 16">
    <name type="scientific">Coniosporium apollinis (strain CBS 100218)</name>
    <name type="common">Rock-inhabiting black yeast</name>
    <dbReference type="NCBI Taxonomy" id="1168221"/>
    <lineage>
        <taxon>Eukaryota</taxon>
        <taxon>Fungi</taxon>
        <taxon>Dikarya</taxon>
        <taxon>Ascomycota</taxon>
        <taxon>Pezizomycotina</taxon>
        <taxon>Dothideomycetes</taxon>
        <taxon>Dothideomycetes incertae sedis</taxon>
        <taxon>Coniosporium</taxon>
    </lineage>
</organism>
<evidence type="ECO:0000259" key="14">
    <source>
        <dbReference type="SMART" id="SM00563"/>
    </source>
</evidence>
<dbReference type="GO" id="GO:0005743">
    <property type="term" value="C:mitochondrial inner membrane"/>
    <property type="evidence" value="ECO:0007669"/>
    <property type="project" value="UniProtKB-SubCell"/>
</dbReference>
<protein>
    <recommendedName>
        <fullName evidence="12">Tafazzin family protein</fullName>
    </recommendedName>
</protein>
<dbReference type="GO" id="GO:0008654">
    <property type="term" value="P:phospholipid biosynthetic process"/>
    <property type="evidence" value="ECO:0007669"/>
    <property type="project" value="EnsemblFungi"/>
</dbReference>
<evidence type="ECO:0000313" key="15">
    <source>
        <dbReference type="EMBL" id="EON64488.1"/>
    </source>
</evidence>
<keyword evidence="7" id="KW-0496">Mitochondrion</keyword>
<dbReference type="InterPro" id="IPR002123">
    <property type="entry name" value="Plipid/glycerol_acylTrfase"/>
</dbReference>
<dbReference type="GO" id="GO:0035965">
    <property type="term" value="P:cardiolipin acyl-chain remodeling"/>
    <property type="evidence" value="ECO:0007669"/>
    <property type="project" value="EnsemblFungi"/>
</dbReference>
<sequence length="384" mass="43189">MEAEDCPDAPSLPWRAGSTVVMGVTGLLSRGFLFGASRTEVHGLEGFLKLLDARQDVQSRERGLITVSNHTSVIDDPLIWGVLPLRYCFNPDNLRWSLGSYDICFKNNGHTLLSTFFSLGQVLPTHRTAHSPHGGLFQPTITQAIRLLSRGPFLGPTNPVPLGTTNAIASPLPPPFSLPDSDPFSGPHLTYTTNTVDCFPAPAAFANRRHAWLHIFPEGKVHQKTDKTMRYFKWGVSRLILESEPAPEMVPIWIEGFDTVMHESRTFPRFVPRVGKTISVSFGEAVDMERRFGDLRERWRRLVKEDKSGGGREVGVLSEELKHGKEAVELRIECMRRVREEVLRVRRSRGLPDEDPKVGLVETWREEGAKREGKMEDGSWVKDT</sequence>
<dbReference type="InterPro" id="IPR000872">
    <property type="entry name" value="Tafazzin"/>
</dbReference>
<dbReference type="STRING" id="1168221.R7YRK5"/>
<evidence type="ECO:0000256" key="2">
    <source>
        <dbReference type="ARBA" id="ARBA00010524"/>
    </source>
</evidence>
<comment type="catalytic activity">
    <reaction evidence="11">
        <text>1'-[1,2-diacyl-sn-glycero-3-phospho],3'-[1-acyl-sn-glycero-3-phospho]-glycerol + a 1,2-diacyl-sn-glycero-3-phosphocholine = a cardiolipin + a 1-acyl-sn-glycero-3-phosphocholine</text>
        <dbReference type="Rhea" id="RHEA:33731"/>
        <dbReference type="ChEBI" id="CHEBI:57643"/>
        <dbReference type="ChEBI" id="CHEBI:58168"/>
        <dbReference type="ChEBI" id="CHEBI:62237"/>
        <dbReference type="ChEBI" id="CHEBI:64743"/>
    </reaction>
    <physiologicalReaction direction="left-to-right" evidence="11">
        <dbReference type="Rhea" id="RHEA:33732"/>
    </physiologicalReaction>
    <physiologicalReaction direction="right-to-left" evidence="11">
        <dbReference type="Rhea" id="RHEA:33733"/>
    </physiologicalReaction>
</comment>
<evidence type="ECO:0000256" key="1">
    <source>
        <dbReference type="ARBA" id="ARBA00004137"/>
    </source>
</evidence>
<evidence type="ECO:0000256" key="13">
    <source>
        <dbReference type="SAM" id="MobiDB-lite"/>
    </source>
</evidence>
<dbReference type="OMA" id="IMRYFKW"/>
<dbReference type="Proteomes" id="UP000016924">
    <property type="component" value="Unassembled WGS sequence"/>
</dbReference>
<dbReference type="GO" id="GO:0047184">
    <property type="term" value="F:1-acylglycerophosphocholine O-acyltransferase activity"/>
    <property type="evidence" value="ECO:0007669"/>
    <property type="project" value="EnsemblFungi"/>
</dbReference>
<dbReference type="EMBL" id="JH767568">
    <property type="protein sequence ID" value="EON64488.1"/>
    <property type="molecule type" value="Genomic_DNA"/>
</dbReference>
<comment type="subcellular location">
    <subcellularLocation>
        <location evidence="1">Mitochondrion inner membrane</location>
        <topology evidence="1">Peripheral membrane protein</topology>
        <orientation evidence="1">Intermembrane side</orientation>
    </subcellularLocation>
    <subcellularLocation>
        <location evidence="10">Mitochondrion outer membrane</location>
        <topology evidence="10">Peripheral membrane protein</topology>
        <orientation evidence="10">Intermembrane side</orientation>
    </subcellularLocation>
</comment>
<evidence type="ECO:0000256" key="8">
    <source>
        <dbReference type="ARBA" id="ARBA00023136"/>
    </source>
</evidence>
<dbReference type="HOGENOM" id="CLU_046747_1_0_1"/>
<evidence type="ECO:0000256" key="7">
    <source>
        <dbReference type="ARBA" id="ARBA00023128"/>
    </source>
</evidence>
<dbReference type="PRINTS" id="PR00979">
    <property type="entry name" value="TAFAZZIN"/>
</dbReference>
<proteinExistence type="inferred from homology"/>
<evidence type="ECO:0000313" key="16">
    <source>
        <dbReference type="Proteomes" id="UP000016924"/>
    </source>
</evidence>
<keyword evidence="5" id="KW-0999">Mitochondrion inner membrane</keyword>
<comment type="similarity">
    <text evidence="2 12">Belongs to the taffazin family.</text>
</comment>
<dbReference type="GO" id="GO:0097250">
    <property type="term" value="P:mitochondrial respirasome assembly"/>
    <property type="evidence" value="ECO:0007669"/>
    <property type="project" value="EnsemblFungi"/>
</dbReference>
<evidence type="ECO:0000256" key="4">
    <source>
        <dbReference type="ARBA" id="ARBA00022787"/>
    </source>
</evidence>
<keyword evidence="9" id="KW-0012">Acyltransferase</keyword>
<dbReference type="AlphaFoldDB" id="R7YRK5"/>
<evidence type="ECO:0000256" key="10">
    <source>
        <dbReference type="ARBA" id="ARBA00024323"/>
    </source>
</evidence>
<dbReference type="OrthoDB" id="193467at2759"/>
<feature type="domain" description="Phospholipid/glycerol acyltransferase" evidence="14">
    <location>
        <begin position="64"/>
        <end position="257"/>
    </location>
</feature>
<name>R7YRK5_CONA1</name>
<dbReference type="GeneID" id="19901031"/>
<accession>R7YRK5</accession>
<evidence type="ECO:0000256" key="11">
    <source>
        <dbReference type="ARBA" id="ARBA00047906"/>
    </source>
</evidence>
<dbReference type="eggNOG" id="KOG2847">
    <property type="taxonomic scope" value="Eukaryota"/>
</dbReference>
<dbReference type="GO" id="GO:0007007">
    <property type="term" value="P:inner mitochondrial membrane organization"/>
    <property type="evidence" value="ECO:0007669"/>
    <property type="project" value="EnsemblFungi"/>
</dbReference>
<keyword evidence="4" id="KW-1000">Mitochondrion outer membrane</keyword>
<dbReference type="PANTHER" id="PTHR12497">
    <property type="entry name" value="TAZ PROTEIN TAFAZZIN"/>
    <property type="match status" value="1"/>
</dbReference>
<evidence type="ECO:0000256" key="9">
    <source>
        <dbReference type="ARBA" id="ARBA00023315"/>
    </source>
</evidence>
<reference evidence="16" key="1">
    <citation type="submission" date="2012-06" db="EMBL/GenBank/DDBJ databases">
        <title>The genome sequence of Coniosporium apollinis CBS 100218.</title>
        <authorList>
            <consortium name="The Broad Institute Genome Sequencing Platform"/>
            <person name="Cuomo C."/>
            <person name="Gorbushina A."/>
            <person name="Noack S."/>
            <person name="Walker B."/>
            <person name="Young S.K."/>
            <person name="Zeng Q."/>
            <person name="Gargeya S."/>
            <person name="Fitzgerald M."/>
            <person name="Haas B."/>
            <person name="Abouelleil A."/>
            <person name="Alvarado L."/>
            <person name="Arachchi H.M."/>
            <person name="Berlin A.M."/>
            <person name="Chapman S.B."/>
            <person name="Goldberg J."/>
            <person name="Griggs A."/>
            <person name="Gujja S."/>
            <person name="Hansen M."/>
            <person name="Howarth C."/>
            <person name="Imamovic A."/>
            <person name="Larimer J."/>
            <person name="McCowan C."/>
            <person name="Montmayeur A."/>
            <person name="Murphy C."/>
            <person name="Neiman D."/>
            <person name="Pearson M."/>
            <person name="Priest M."/>
            <person name="Roberts A."/>
            <person name="Saif S."/>
            <person name="Shea T."/>
            <person name="Sisk P."/>
            <person name="Sykes S."/>
            <person name="Wortman J."/>
            <person name="Nusbaum C."/>
            <person name="Birren B."/>
        </authorList>
    </citation>
    <scope>NUCLEOTIDE SEQUENCE [LARGE SCALE GENOMIC DNA]</scope>
    <source>
        <strain evidence="16">CBS 100218</strain>
    </source>
</reference>
<evidence type="ECO:0000256" key="3">
    <source>
        <dbReference type="ARBA" id="ARBA00022679"/>
    </source>
</evidence>
<keyword evidence="6" id="KW-0443">Lipid metabolism</keyword>
<gene>
    <name evidence="15" type="ORF">W97_03720</name>
</gene>
<evidence type="ECO:0000256" key="12">
    <source>
        <dbReference type="RuleBase" id="RU365062"/>
    </source>
</evidence>
<dbReference type="GO" id="GO:0042773">
    <property type="term" value="P:ATP synthesis coupled electron transport"/>
    <property type="evidence" value="ECO:0007669"/>
    <property type="project" value="EnsemblFungi"/>
</dbReference>
<keyword evidence="3" id="KW-0808">Transferase</keyword>
<dbReference type="PANTHER" id="PTHR12497:SF0">
    <property type="entry name" value="TAFAZZIN"/>
    <property type="match status" value="1"/>
</dbReference>
<keyword evidence="8" id="KW-0472">Membrane</keyword>
<dbReference type="GO" id="GO:0005741">
    <property type="term" value="C:mitochondrial outer membrane"/>
    <property type="evidence" value="ECO:0007669"/>
    <property type="project" value="UniProtKB-SubCell"/>
</dbReference>
<dbReference type="SMART" id="SM00563">
    <property type="entry name" value="PlsC"/>
    <property type="match status" value="1"/>
</dbReference>
<evidence type="ECO:0000256" key="6">
    <source>
        <dbReference type="ARBA" id="ARBA00023098"/>
    </source>
</evidence>
<keyword evidence="16" id="KW-1185">Reference proteome</keyword>